<reference evidence="3 4" key="1">
    <citation type="journal article" date="2019" name="BMC Genomics">
        <title>Chromosome level assembly and comparative genome analysis confirm lager-brewing yeasts originated from a single hybridization.</title>
        <authorList>
            <person name="Salazar A.N."/>
            <person name="Gorter de Vries A.R."/>
            <person name="van den Broek M."/>
            <person name="Brouwers N."/>
            <person name="de la Torre Cortes P."/>
            <person name="Kuijpers N.G.A."/>
            <person name="Daran J.G."/>
            <person name="Abeel T."/>
        </authorList>
    </citation>
    <scope>NUCLEOTIDE SEQUENCE [LARGE SCALE GENOMIC DNA]</scope>
    <source>
        <strain evidence="3 4">CBS 1483</strain>
    </source>
</reference>
<evidence type="ECO:0000313" key="4">
    <source>
        <dbReference type="Proteomes" id="UP000501346"/>
    </source>
</evidence>
<dbReference type="AlphaFoldDB" id="A0A6C1E804"/>
<keyword evidence="1" id="KW-0175">Coiled coil</keyword>
<name>A0A6C1E804_SACPS</name>
<feature type="coiled-coil region" evidence="1">
    <location>
        <begin position="377"/>
        <end position="404"/>
    </location>
</feature>
<feature type="compositionally biased region" description="Low complexity" evidence="2">
    <location>
        <begin position="321"/>
        <end position="352"/>
    </location>
</feature>
<organism evidence="3 4">
    <name type="scientific">Saccharomyces pastorianus</name>
    <name type="common">Lager yeast</name>
    <name type="synonym">Saccharomyces cerevisiae x Saccharomyces eubayanus</name>
    <dbReference type="NCBI Taxonomy" id="27292"/>
    <lineage>
        <taxon>Eukaryota</taxon>
        <taxon>Fungi</taxon>
        <taxon>Dikarya</taxon>
        <taxon>Ascomycota</taxon>
        <taxon>Saccharomycotina</taxon>
        <taxon>Saccharomycetes</taxon>
        <taxon>Saccharomycetales</taxon>
        <taxon>Saccharomycetaceae</taxon>
        <taxon>Saccharomyces</taxon>
    </lineage>
</organism>
<sequence>MQKFDLELSRKANPLLFSPERYEEYPLKYDELKEYLFSQNPSHPHHNNRPYTSVDYFDYLLYTSKNDNSEIDLDRKLVSEFALYYVQKNRRNSDDSAPTLNDLLKLKLGSKEWYEMMLEILESINTTGMNQLTRENKNNSFPNSKRANSSTNTAGVDNFNSSTNHAADATDDTDEVLQELTSFLMSNSIQKGIDIKPIPLDDPVNFLKNGINSILNTCVNLEKTTPLLSASSNSSADQEKNTSNKLDELETAFNDLQLAHNFLTKQFENDRAEYVQDIEKLTRTNRELQDRLLNYHSNLNKTEKKIYDLEQMNKELEEANSKLSSNKSNFSISSPVSSPATWDPASPSSIGSPTGGSGSRSLSIMTGEFKKVLTSTQRKYERELAEEREHRYKLEKELAMLKSEKENTSFALSDAQQSDML</sequence>
<feature type="region of interest" description="Disordered" evidence="2">
    <location>
        <begin position="135"/>
        <end position="169"/>
    </location>
</feature>
<evidence type="ECO:0000313" key="3">
    <source>
        <dbReference type="EMBL" id="QID84684.1"/>
    </source>
</evidence>
<dbReference type="Proteomes" id="UP000501346">
    <property type="component" value="Chromosome SeV"/>
</dbReference>
<protein>
    <submittedName>
        <fullName evidence="3">Ccoiled-coil polarisome protein</fullName>
    </submittedName>
</protein>
<evidence type="ECO:0000256" key="2">
    <source>
        <dbReference type="SAM" id="MobiDB-lite"/>
    </source>
</evidence>
<keyword evidence="4" id="KW-1185">Reference proteome</keyword>
<feature type="region of interest" description="Disordered" evidence="2">
    <location>
        <begin position="318"/>
        <end position="362"/>
    </location>
</feature>
<dbReference type="EMBL" id="CP049002">
    <property type="protein sequence ID" value="QID84684.1"/>
    <property type="molecule type" value="Genomic_DNA"/>
</dbReference>
<dbReference type="OrthoDB" id="3996692at2759"/>
<proteinExistence type="predicted"/>
<evidence type="ECO:0000256" key="1">
    <source>
        <dbReference type="SAM" id="Coils"/>
    </source>
</evidence>
<accession>A0A6C1E804</accession>
<gene>
    <name evidence="3" type="primary">PEA2_2</name>
    <name evidence="3" type="ORF">GRS66_007203</name>
</gene>
<feature type="compositionally biased region" description="Polar residues" evidence="2">
    <location>
        <begin position="135"/>
        <end position="165"/>
    </location>
</feature>